<reference evidence="3 4" key="1">
    <citation type="submission" date="2024-08" db="EMBL/GenBank/DDBJ databases">
        <authorList>
            <person name="Cucini C."/>
            <person name="Frati F."/>
        </authorList>
    </citation>
    <scope>NUCLEOTIDE SEQUENCE [LARGE SCALE GENOMIC DNA]</scope>
</reference>
<protein>
    <submittedName>
        <fullName evidence="3">Uncharacterized protein</fullName>
    </submittedName>
</protein>
<gene>
    <name evidence="3" type="ORF">ODALV1_LOCUS14359</name>
</gene>
<feature type="signal peptide" evidence="2">
    <location>
        <begin position="1"/>
        <end position="21"/>
    </location>
</feature>
<comment type="caution">
    <text evidence="3">The sequence shown here is derived from an EMBL/GenBank/DDBJ whole genome shotgun (WGS) entry which is preliminary data.</text>
</comment>
<dbReference type="Proteomes" id="UP001642540">
    <property type="component" value="Unassembled WGS sequence"/>
</dbReference>
<dbReference type="EMBL" id="CAXLJM020000046">
    <property type="protein sequence ID" value="CAL8110590.1"/>
    <property type="molecule type" value="Genomic_DNA"/>
</dbReference>
<feature type="chain" id="PRO_5045478648" evidence="2">
    <location>
        <begin position="22"/>
        <end position="370"/>
    </location>
</feature>
<sequence>MGTNWFYIFVIFLATQQLATSAPYRPDKREIEKKDGVADKLPQLVNSVDKIAVKGDTLKEEKVKEKNKDEVAAGSSLRDDEEFYVEKGFGGGDKKGDDDVEAKVEAIKLNDEPKKDETVDDMETECKSVRCSPAPAEHDCKVLEEVPDNLAALNGGCCPIHDCLRADGSTFLHYAFEVEVTEATTLPTLVESRPVPNANVGDLFNPFYVPPLKQDTAILFQRTQRPFRGPPQQGFNPFSGSPVPPPLFPSLFPLARQQLPNFPRGGPQFFNPAGPAPFGQPPFQNRFFPQLSPPQISPFNGPDGIDSSFRFSRNAAPNPNPGPFAPGPVFSDPNNRGNQEGGFREKRNMEYNESKVPFGQGSFSGQGIYY</sequence>
<organism evidence="3 4">
    <name type="scientific">Orchesella dallaii</name>
    <dbReference type="NCBI Taxonomy" id="48710"/>
    <lineage>
        <taxon>Eukaryota</taxon>
        <taxon>Metazoa</taxon>
        <taxon>Ecdysozoa</taxon>
        <taxon>Arthropoda</taxon>
        <taxon>Hexapoda</taxon>
        <taxon>Collembola</taxon>
        <taxon>Entomobryomorpha</taxon>
        <taxon>Entomobryoidea</taxon>
        <taxon>Orchesellidae</taxon>
        <taxon>Orchesellinae</taxon>
        <taxon>Orchesella</taxon>
    </lineage>
</organism>
<accession>A0ABP1QR69</accession>
<keyword evidence="4" id="KW-1185">Reference proteome</keyword>
<name>A0ABP1QR69_9HEXA</name>
<evidence type="ECO:0000256" key="1">
    <source>
        <dbReference type="SAM" id="MobiDB-lite"/>
    </source>
</evidence>
<feature type="region of interest" description="Disordered" evidence="1">
    <location>
        <begin position="297"/>
        <end position="370"/>
    </location>
</feature>
<feature type="compositionally biased region" description="Polar residues" evidence="1">
    <location>
        <begin position="361"/>
        <end position="370"/>
    </location>
</feature>
<feature type="compositionally biased region" description="Basic and acidic residues" evidence="1">
    <location>
        <begin position="342"/>
        <end position="353"/>
    </location>
</feature>
<proteinExistence type="predicted"/>
<evidence type="ECO:0000313" key="4">
    <source>
        <dbReference type="Proteomes" id="UP001642540"/>
    </source>
</evidence>
<keyword evidence="2" id="KW-0732">Signal</keyword>
<evidence type="ECO:0000256" key="2">
    <source>
        <dbReference type="SAM" id="SignalP"/>
    </source>
</evidence>
<evidence type="ECO:0000313" key="3">
    <source>
        <dbReference type="EMBL" id="CAL8110590.1"/>
    </source>
</evidence>